<dbReference type="Pfam" id="PF13419">
    <property type="entry name" value="HAD_2"/>
    <property type="match status" value="1"/>
</dbReference>
<reference evidence="2" key="2">
    <citation type="journal article" date="2017" name="Genome Announc.">
        <title>Draft genome sequence of Paludibacter jiangxiensis NM7(T), a propionate-producing fermentative bacterium.</title>
        <authorList>
            <person name="Qiu Y.-L."/>
            <person name="Tourlousse D.M."/>
            <person name="Matsuura N."/>
            <person name="Ohashi A."/>
            <person name="Sekiguchi Y."/>
        </authorList>
    </citation>
    <scope>NUCLEOTIDE SEQUENCE [LARGE SCALE GENOMIC DNA]</scope>
    <source>
        <strain evidence="2">NM7</strain>
    </source>
</reference>
<dbReference type="InterPro" id="IPR023198">
    <property type="entry name" value="PGP-like_dom2"/>
</dbReference>
<dbReference type="GO" id="GO:0005829">
    <property type="term" value="C:cytosol"/>
    <property type="evidence" value="ECO:0007669"/>
    <property type="project" value="TreeGrafter"/>
</dbReference>
<dbReference type="Gene3D" id="1.10.150.240">
    <property type="entry name" value="Putative phosphatase, domain 2"/>
    <property type="match status" value="1"/>
</dbReference>
<dbReference type="PANTHER" id="PTHR43434">
    <property type="entry name" value="PHOSPHOGLYCOLATE PHOSPHATASE"/>
    <property type="match status" value="1"/>
</dbReference>
<dbReference type="Gene3D" id="3.40.50.1000">
    <property type="entry name" value="HAD superfamily/HAD-like"/>
    <property type="match status" value="1"/>
</dbReference>
<reference evidence="2" key="1">
    <citation type="submission" date="2016-04" db="EMBL/GenBank/DDBJ databases">
        <title>Draft genome sequence of Paludibacter jiangxiensis strain NM7.</title>
        <authorList>
            <person name="Qiu Y."/>
            <person name="Matsuura N."/>
            <person name="Ohashi A."/>
            <person name="Tourlousse M.D."/>
            <person name="Sekiguchi Y."/>
        </authorList>
    </citation>
    <scope>NUCLEOTIDE SEQUENCE [LARGE SCALE GENOMIC DNA]</scope>
    <source>
        <strain evidence="2">NM7</strain>
    </source>
</reference>
<protein>
    <submittedName>
        <fullName evidence="1">Haloacid dehalogenase superfamily, subfamily IA</fullName>
    </submittedName>
</protein>
<comment type="caution">
    <text evidence="1">The sequence shown here is derived from an EMBL/GenBank/DDBJ whole genome shotgun (WGS) entry which is preliminary data.</text>
</comment>
<dbReference type="SFLD" id="SFLDG01129">
    <property type="entry name" value="C1.5:_HAD__Beta-PGM__Phosphata"/>
    <property type="match status" value="1"/>
</dbReference>
<dbReference type="PANTHER" id="PTHR43434:SF26">
    <property type="entry name" value="PYROPHOSPHATASE PPAX"/>
    <property type="match status" value="1"/>
</dbReference>
<dbReference type="GO" id="GO:0006281">
    <property type="term" value="P:DNA repair"/>
    <property type="evidence" value="ECO:0007669"/>
    <property type="project" value="TreeGrafter"/>
</dbReference>
<dbReference type="SFLD" id="SFLDS00003">
    <property type="entry name" value="Haloacid_Dehalogenase"/>
    <property type="match status" value="1"/>
</dbReference>
<proteinExistence type="predicted"/>
<organism evidence="1 2">
    <name type="scientific">Paludibacter jiangxiensis</name>
    <dbReference type="NCBI Taxonomy" id="681398"/>
    <lineage>
        <taxon>Bacteria</taxon>
        <taxon>Pseudomonadati</taxon>
        <taxon>Bacteroidota</taxon>
        <taxon>Bacteroidia</taxon>
        <taxon>Bacteroidales</taxon>
        <taxon>Paludibacteraceae</taxon>
        <taxon>Paludibacter</taxon>
    </lineage>
</organism>
<dbReference type="InterPro" id="IPR050155">
    <property type="entry name" value="HAD-like_hydrolase_sf"/>
</dbReference>
<dbReference type="NCBIfam" id="TIGR01549">
    <property type="entry name" value="HAD-SF-IA-v1"/>
    <property type="match status" value="1"/>
</dbReference>
<dbReference type="EMBL" id="BDCR01000002">
    <property type="protein sequence ID" value="GAT62529.1"/>
    <property type="molecule type" value="Genomic_DNA"/>
</dbReference>
<keyword evidence="2" id="KW-1185">Reference proteome</keyword>
<dbReference type="InterPro" id="IPR041492">
    <property type="entry name" value="HAD_2"/>
</dbReference>
<sequence length="206" mass="23113">MNTIVFDIDGTLIDTEQAVLCGLQSLLKTDYGKEYSLKDLEFAFGLPGSDSLPMFGIEDVQHANLRWNFFFQQFFHTAKVFDGIREMLVSLKKMNLQTGIVTSKTQNEFKHEFAPFGLADLFDYVVCSDQTEKHKPDSEPMQKFLEVSGAAAAQTIYIGDTVYDCQCAHGAGVKFGLAGWGSRHPERIAPDVTFRVPADIVEWVRV</sequence>
<dbReference type="Proteomes" id="UP000076586">
    <property type="component" value="Unassembled WGS sequence"/>
</dbReference>
<dbReference type="SUPFAM" id="SSF56784">
    <property type="entry name" value="HAD-like"/>
    <property type="match status" value="1"/>
</dbReference>
<dbReference type="OrthoDB" id="9804442at2"/>
<accession>A0A161LUC9</accession>
<dbReference type="InterPro" id="IPR023214">
    <property type="entry name" value="HAD_sf"/>
</dbReference>
<dbReference type="InterPro" id="IPR036412">
    <property type="entry name" value="HAD-like_sf"/>
</dbReference>
<gene>
    <name evidence="1" type="ORF">PJIAN_288</name>
</gene>
<dbReference type="AlphaFoldDB" id="A0A161LUC9"/>
<evidence type="ECO:0000313" key="2">
    <source>
        <dbReference type="Proteomes" id="UP000076586"/>
    </source>
</evidence>
<dbReference type="InterPro" id="IPR006439">
    <property type="entry name" value="HAD-SF_hydro_IA"/>
</dbReference>
<dbReference type="GO" id="GO:0008967">
    <property type="term" value="F:phosphoglycolate phosphatase activity"/>
    <property type="evidence" value="ECO:0007669"/>
    <property type="project" value="TreeGrafter"/>
</dbReference>
<dbReference type="RefSeq" id="WP_068702927.1">
    <property type="nucleotide sequence ID" value="NZ_BDCR01000002.1"/>
</dbReference>
<name>A0A161LUC9_9BACT</name>
<dbReference type="STRING" id="681398.PJIAN_288"/>
<evidence type="ECO:0000313" key="1">
    <source>
        <dbReference type="EMBL" id="GAT62529.1"/>
    </source>
</evidence>